<evidence type="ECO:0000313" key="4">
    <source>
        <dbReference type="Proteomes" id="UP000518892"/>
    </source>
</evidence>
<sequence>MAAEPSPPLRVEVAFALPHRQRIVALTVPEGTTPRQAVALARLEEHFPEVAPATFREADLGIFGKALRDPERQPLRDGDRVEVYRPLKIDPKAARAARAARDAGKGR</sequence>
<comment type="caution">
    <text evidence="3">The sequence shown here is derived from an EMBL/GenBank/DDBJ whole genome shotgun (WGS) entry which is preliminary data.</text>
</comment>
<dbReference type="PANTHER" id="PTHR37483:SF1">
    <property type="entry name" value="UPF0125 PROTEIN RATB"/>
    <property type="match status" value="1"/>
</dbReference>
<dbReference type="HAMAP" id="MF_00460">
    <property type="entry name" value="UPF0125_RnfH"/>
    <property type="match status" value="1"/>
</dbReference>
<dbReference type="Gene3D" id="3.10.20.280">
    <property type="entry name" value="RnfH-like"/>
    <property type="match status" value="1"/>
</dbReference>
<gene>
    <name evidence="3" type="ORF">FHR97_003786</name>
</gene>
<dbReference type="Pfam" id="PF03658">
    <property type="entry name" value="Ub-RnfH"/>
    <property type="match status" value="1"/>
</dbReference>
<name>A0A7W5EWU3_9GAMM</name>
<protein>
    <recommendedName>
        <fullName evidence="2">UPF0125 protein FHR97_003786</fullName>
    </recommendedName>
</protein>
<reference evidence="3 4" key="1">
    <citation type="submission" date="2020-08" db="EMBL/GenBank/DDBJ databases">
        <title>Genomic Encyclopedia of Type Strains, Phase III (KMG-III): the genomes of soil and plant-associated and newly described type strains.</title>
        <authorList>
            <person name="Whitman W."/>
        </authorList>
    </citation>
    <scope>NUCLEOTIDE SEQUENCE [LARGE SCALE GENOMIC DNA]</scope>
    <source>
        <strain evidence="3 4">CECT 7744</strain>
    </source>
</reference>
<accession>A0A7W5EWU3</accession>
<evidence type="ECO:0000256" key="2">
    <source>
        <dbReference type="HAMAP-Rule" id="MF_00460"/>
    </source>
</evidence>
<evidence type="ECO:0000256" key="1">
    <source>
        <dbReference type="ARBA" id="ARBA00010645"/>
    </source>
</evidence>
<dbReference type="AlphaFoldDB" id="A0A7W5EWU3"/>
<comment type="similarity">
    <text evidence="1 2">Belongs to the UPF0125 (RnfH) family.</text>
</comment>
<dbReference type="EMBL" id="JACHXR010000017">
    <property type="protein sequence ID" value="MBB3232908.1"/>
    <property type="molecule type" value="Genomic_DNA"/>
</dbReference>
<dbReference type="SUPFAM" id="SSF54285">
    <property type="entry name" value="MoaD/ThiS"/>
    <property type="match status" value="1"/>
</dbReference>
<dbReference type="InterPro" id="IPR005346">
    <property type="entry name" value="RnfH"/>
</dbReference>
<dbReference type="InterPro" id="IPR037021">
    <property type="entry name" value="RnfH_sf"/>
</dbReference>
<dbReference type="InterPro" id="IPR016155">
    <property type="entry name" value="Mopterin_synth/thiamin_S_b"/>
</dbReference>
<dbReference type="RefSeq" id="WP_183385331.1">
    <property type="nucleotide sequence ID" value="NZ_JACHXR010000017.1"/>
</dbReference>
<dbReference type="PANTHER" id="PTHR37483">
    <property type="entry name" value="UPF0125 PROTEIN RATB"/>
    <property type="match status" value="1"/>
</dbReference>
<evidence type="ECO:0000313" key="3">
    <source>
        <dbReference type="EMBL" id="MBB3232908.1"/>
    </source>
</evidence>
<dbReference type="Proteomes" id="UP000518892">
    <property type="component" value="Unassembled WGS sequence"/>
</dbReference>
<keyword evidence="4" id="KW-1185">Reference proteome</keyword>
<proteinExistence type="inferred from homology"/>
<organism evidence="3 4">
    <name type="scientific">Halomonas stenophila</name>
    <dbReference type="NCBI Taxonomy" id="795312"/>
    <lineage>
        <taxon>Bacteria</taxon>
        <taxon>Pseudomonadati</taxon>
        <taxon>Pseudomonadota</taxon>
        <taxon>Gammaproteobacteria</taxon>
        <taxon>Oceanospirillales</taxon>
        <taxon>Halomonadaceae</taxon>
        <taxon>Halomonas</taxon>
    </lineage>
</organism>